<feature type="transmembrane region" description="Helical" evidence="7">
    <location>
        <begin position="197"/>
        <end position="219"/>
    </location>
</feature>
<keyword evidence="6 7" id="KW-0472">Membrane</keyword>
<dbReference type="PROSITE" id="PS50928">
    <property type="entry name" value="ABC_TM1"/>
    <property type="match status" value="1"/>
</dbReference>
<keyword evidence="5 7" id="KW-1133">Transmembrane helix</keyword>
<dbReference type="PANTHER" id="PTHR43163:SF6">
    <property type="entry name" value="DIPEPTIDE TRANSPORT SYSTEM PERMEASE PROTEIN DPPB-RELATED"/>
    <property type="match status" value="1"/>
</dbReference>
<keyword evidence="4 7" id="KW-0812">Transmembrane</keyword>
<dbReference type="SUPFAM" id="SSF161098">
    <property type="entry name" value="MetI-like"/>
    <property type="match status" value="1"/>
</dbReference>
<evidence type="ECO:0000256" key="7">
    <source>
        <dbReference type="RuleBase" id="RU363032"/>
    </source>
</evidence>
<dbReference type="InterPro" id="IPR045621">
    <property type="entry name" value="BPD_transp_1_N"/>
</dbReference>
<evidence type="ECO:0000313" key="9">
    <source>
        <dbReference type="EMBL" id="WRO23451.1"/>
    </source>
</evidence>
<dbReference type="KEGG" id="dbc:MFMK1_003311"/>
<reference evidence="9 10" key="1">
    <citation type="submission" date="2023-04" db="EMBL/GenBank/DDBJ databases">
        <authorList>
            <person name="Hsu D."/>
        </authorList>
    </citation>
    <scope>NUCLEOTIDE SEQUENCE [LARGE SCALE GENOMIC DNA]</scope>
    <source>
        <strain evidence="9 10">MK1</strain>
    </source>
</reference>
<evidence type="ECO:0000256" key="4">
    <source>
        <dbReference type="ARBA" id="ARBA00022692"/>
    </source>
</evidence>
<feature type="transmembrane region" description="Helical" evidence="7">
    <location>
        <begin position="134"/>
        <end position="155"/>
    </location>
</feature>
<evidence type="ECO:0000256" key="1">
    <source>
        <dbReference type="ARBA" id="ARBA00004651"/>
    </source>
</evidence>
<feature type="transmembrane region" description="Helical" evidence="7">
    <location>
        <begin position="255"/>
        <end position="281"/>
    </location>
</feature>
<sequence>MIKYIIRRLVMIIPVLVGVSILAFLLIHLIPGNPAVAMLGERATPEQIAHLEEALGLNDPIYVQYGRFMGRILHGDFGRSIHSNSSVLWEMGVRFPATIELTMAAMFVAVVVGMGAGIISAVKPNSIFDHISMGTALVGVSMPIFWLGLMMIYLFGVQLKILPPSGRLDVAITLERVTNFYVLDAIITGNWVAFKDALLHLVMPAVALGTIPMAMIARMTRSSMLEVMRQDYIRTARAKGLAEKIIILRHALKNAFLPVLTVIGLQFGYLLGGAVMTEWIFSWPGIGRWIFLAIGARDFPIVQGGILLIATVFVIVNLLVDVLYTLVDPRIRFD</sequence>
<name>A0AAU0UT74_9FIRM</name>
<organism evidence="9 10">
    <name type="scientific">Metallumcola ferriviriculae</name>
    <dbReference type="NCBI Taxonomy" id="3039180"/>
    <lineage>
        <taxon>Bacteria</taxon>
        <taxon>Bacillati</taxon>
        <taxon>Bacillota</taxon>
        <taxon>Clostridia</taxon>
        <taxon>Neomoorellales</taxon>
        <taxon>Desulfitibacteraceae</taxon>
        <taxon>Metallumcola</taxon>
    </lineage>
</organism>
<dbReference type="InterPro" id="IPR000515">
    <property type="entry name" value="MetI-like"/>
</dbReference>
<gene>
    <name evidence="9" type="ORF">MFMK1_003311</name>
</gene>
<dbReference type="Pfam" id="PF19300">
    <property type="entry name" value="BPD_transp_1_N"/>
    <property type="match status" value="1"/>
</dbReference>
<protein>
    <submittedName>
        <fullName evidence="9">ABC transporter permease</fullName>
    </submittedName>
</protein>
<feature type="transmembrane region" description="Helical" evidence="7">
    <location>
        <begin position="9"/>
        <end position="30"/>
    </location>
</feature>
<evidence type="ECO:0000256" key="2">
    <source>
        <dbReference type="ARBA" id="ARBA00022448"/>
    </source>
</evidence>
<evidence type="ECO:0000259" key="8">
    <source>
        <dbReference type="PROSITE" id="PS50928"/>
    </source>
</evidence>
<keyword evidence="3" id="KW-1003">Cell membrane</keyword>
<dbReference type="PANTHER" id="PTHR43163">
    <property type="entry name" value="DIPEPTIDE TRANSPORT SYSTEM PERMEASE PROTEIN DPPB-RELATED"/>
    <property type="match status" value="1"/>
</dbReference>
<feature type="transmembrane region" description="Helical" evidence="7">
    <location>
        <begin position="101"/>
        <end position="122"/>
    </location>
</feature>
<keyword evidence="2 7" id="KW-0813">Transport</keyword>
<evidence type="ECO:0000256" key="6">
    <source>
        <dbReference type="ARBA" id="ARBA00023136"/>
    </source>
</evidence>
<evidence type="ECO:0000256" key="5">
    <source>
        <dbReference type="ARBA" id="ARBA00022989"/>
    </source>
</evidence>
<dbReference type="InterPro" id="IPR035906">
    <property type="entry name" value="MetI-like_sf"/>
</dbReference>
<evidence type="ECO:0000256" key="3">
    <source>
        <dbReference type="ARBA" id="ARBA00022475"/>
    </source>
</evidence>
<dbReference type="GO" id="GO:0005886">
    <property type="term" value="C:plasma membrane"/>
    <property type="evidence" value="ECO:0007669"/>
    <property type="project" value="UniProtKB-SubCell"/>
</dbReference>
<proteinExistence type="inferred from homology"/>
<dbReference type="AlphaFoldDB" id="A0AAU0UT74"/>
<comment type="similarity">
    <text evidence="7">Belongs to the binding-protein-dependent transport system permease family.</text>
</comment>
<dbReference type="CDD" id="cd06261">
    <property type="entry name" value="TM_PBP2"/>
    <property type="match status" value="1"/>
</dbReference>
<feature type="transmembrane region" description="Helical" evidence="7">
    <location>
        <begin position="301"/>
        <end position="327"/>
    </location>
</feature>
<dbReference type="EMBL" id="CP121694">
    <property type="protein sequence ID" value="WRO23451.1"/>
    <property type="molecule type" value="Genomic_DNA"/>
</dbReference>
<feature type="domain" description="ABC transmembrane type-1" evidence="8">
    <location>
        <begin position="95"/>
        <end position="324"/>
    </location>
</feature>
<dbReference type="GO" id="GO:0055085">
    <property type="term" value="P:transmembrane transport"/>
    <property type="evidence" value="ECO:0007669"/>
    <property type="project" value="InterPro"/>
</dbReference>
<evidence type="ECO:0000313" key="10">
    <source>
        <dbReference type="Proteomes" id="UP001329915"/>
    </source>
</evidence>
<dbReference type="Gene3D" id="1.10.3720.10">
    <property type="entry name" value="MetI-like"/>
    <property type="match status" value="1"/>
</dbReference>
<dbReference type="Proteomes" id="UP001329915">
    <property type="component" value="Chromosome"/>
</dbReference>
<comment type="subcellular location">
    <subcellularLocation>
        <location evidence="1 7">Cell membrane</location>
        <topology evidence="1 7">Multi-pass membrane protein</topology>
    </subcellularLocation>
</comment>
<dbReference type="Pfam" id="PF00528">
    <property type="entry name" value="BPD_transp_1"/>
    <property type="match status" value="1"/>
</dbReference>
<keyword evidence="10" id="KW-1185">Reference proteome</keyword>
<dbReference type="RefSeq" id="WP_366922835.1">
    <property type="nucleotide sequence ID" value="NZ_CP121694.1"/>
</dbReference>
<accession>A0AAU0UT74</accession>